<evidence type="ECO:0000313" key="18">
    <source>
        <dbReference type="Proteomes" id="UP001317963"/>
    </source>
</evidence>
<evidence type="ECO:0000256" key="3">
    <source>
        <dbReference type="ARBA" id="ARBA00004651"/>
    </source>
</evidence>
<evidence type="ECO:0000259" key="15">
    <source>
        <dbReference type="Pfam" id="PF01514"/>
    </source>
</evidence>
<feature type="domain" description="Flagellar M-ring C-terminal" evidence="16">
    <location>
        <begin position="252"/>
        <end position="414"/>
    </location>
</feature>
<comment type="subcellular location">
    <subcellularLocation>
        <location evidence="2 12">Bacterial flagellum basal body</location>
    </subcellularLocation>
    <subcellularLocation>
        <location evidence="3">Cell membrane</location>
        <topology evidence="3">Multi-pass membrane protein</topology>
    </subcellularLocation>
</comment>
<keyword evidence="17" id="KW-0966">Cell projection</keyword>
<keyword evidence="9 14" id="KW-0472">Membrane</keyword>
<dbReference type="InterPro" id="IPR006182">
    <property type="entry name" value="FliF_N_dom"/>
</dbReference>
<dbReference type="EMBL" id="CP036501">
    <property type="protein sequence ID" value="UZP73802.1"/>
    <property type="molecule type" value="Genomic_DNA"/>
</dbReference>
<dbReference type="PANTHER" id="PTHR30046">
    <property type="entry name" value="FLAGELLAR M-RING PROTEIN"/>
    <property type="match status" value="1"/>
</dbReference>
<keyword evidence="7 14" id="KW-0812">Transmembrane</keyword>
<dbReference type="InterPro" id="IPR045851">
    <property type="entry name" value="AMP-bd_C_sf"/>
</dbReference>
<dbReference type="InterPro" id="IPR043427">
    <property type="entry name" value="YscJ/FliF"/>
</dbReference>
<name>A0ABY6Q3H6_9GAMM</name>
<evidence type="ECO:0000256" key="7">
    <source>
        <dbReference type="ARBA" id="ARBA00022692"/>
    </source>
</evidence>
<dbReference type="Proteomes" id="UP001317963">
    <property type="component" value="Chromosome"/>
</dbReference>
<feature type="region of interest" description="Disordered" evidence="13">
    <location>
        <begin position="296"/>
        <end position="332"/>
    </location>
</feature>
<keyword evidence="10 12" id="KW-0975">Bacterial flagellum</keyword>
<dbReference type="RefSeq" id="WP_279242598.1">
    <property type="nucleotide sequence ID" value="NZ_CP036501.1"/>
</dbReference>
<evidence type="ECO:0000256" key="10">
    <source>
        <dbReference type="ARBA" id="ARBA00023143"/>
    </source>
</evidence>
<accession>A0ABY6Q3H6</accession>
<evidence type="ECO:0000313" key="17">
    <source>
        <dbReference type="EMBL" id="UZP73802.1"/>
    </source>
</evidence>
<evidence type="ECO:0000256" key="4">
    <source>
        <dbReference type="ARBA" id="ARBA00007971"/>
    </source>
</evidence>
<evidence type="ECO:0000256" key="13">
    <source>
        <dbReference type="SAM" id="MobiDB-lite"/>
    </source>
</evidence>
<feature type="compositionally biased region" description="Low complexity" evidence="13">
    <location>
        <begin position="310"/>
        <end position="331"/>
    </location>
</feature>
<comment type="similarity">
    <text evidence="4 12">Belongs to the FliF family.</text>
</comment>
<evidence type="ECO:0000256" key="8">
    <source>
        <dbReference type="ARBA" id="ARBA00022989"/>
    </source>
</evidence>
<gene>
    <name evidence="17" type="primary">fliF</name>
    <name evidence="17" type="ORF">E0F26_03165</name>
</gene>
<evidence type="ECO:0000256" key="11">
    <source>
        <dbReference type="ARBA" id="ARBA00025936"/>
    </source>
</evidence>
<dbReference type="NCBIfam" id="TIGR00206">
    <property type="entry name" value="fliF"/>
    <property type="match status" value="1"/>
</dbReference>
<dbReference type="PIRSF" id="PIRSF004862">
    <property type="entry name" value="FliF"/>
    <property type="match status" value="1"/>
</dbReference>
<feature type="domain" description="Flagellar M-ring N-terminal" evidence="15">
    <location>
        <begin position="43"/>
        <end position="219"/>
    </location>
</feature>
<evidence type="ECO:0000256" key="6">
    <source>
        <dbReference type="ARBA" id="ARBA00022475"/>
    </source>
</evidence>
<keyword evidence="18" id="KW-1185">Reference proteome</keyword>
<organism evidence="17 18">
    <name type="scientific">Candidatus Paraluminiphilus aquimaris</name>
    <dbReference type="NCBI Taxonomy" id="2518994"/>
    <lineage>
        <taxon>Bacteria</taxon>
        <taxon>Pseudomonadati</taxon>
        <taxon>Pseudomonadota</taxon>
        <taxon>Gammaproteobacteria</taxon>
        <taxon>Cellvibrionales</taxon>
        <taxon>Halieaceae</taxon>
        <taxon>Candidatus Paraluminiphilus</taxon>
    </lineage>
</organism>
<evidence type="ECO:0000256" key="2">
    <source>
        <dbReference type="ARBA" id="ARBA00004117"/>
    </source>
</evidence>
<dbReference type="Pfam" id="PF01514">
    <property type="entry name" value="YscJ_FliF"/>
    <property type="match status" value="1"/>
</dbReference>
<keyword evidence="17" id="KW-0282">Flagellum</keyword>
<keyword evidence="8 14" id="KW-1133">Transmembrane helix</keyword>
<evidence type="ECO:0000256" key="9">
    <source>
        <dbReference type="ARBA" id="ARBA00023136"/>
    </source>
</evidence>
<keyword evidence="17" id="KW-0969">Cilium</keyword>
<evidence type="ECO:0000259" key="16">
    <source>
        <dbReference type="Pfam" id="PF08345"/>
    </source>
</evidence>
<feature type="transmembrane region" description="Helical" evidence="14">
    <location>
        <begin position="21"/>
        <end position="42"/>
    </location>
</feature>
<dbReference type="Pfam" id="PF08345">
    <property type="entry name" value="YscJ_FliF_C"/>
    <property type="match status" value="1"/>
</dbReference>
<feature type="transmembrane region" description="Helical" evidence="14">
    <location>
        <begin position="432"/>
        <end position="455"/>
    </location>
</feature>
<dbReference type="Gene3D" id="3.30.300.30">
    <property type="match status" value="1"/>
</dbReference>
<feature type="region of interest" description="Disordered" evidence="13">
    <location>
        <begin position="465"/>
        <end position="505"/>
    </location>
</feature>
<dbReference type="InterPro" id="IPR013556">
    <property type="entry name" value="Flag_M-ring_C"/>
</dbReference>
<feature type="compositionally biased region" description="Polar residues" evidence="13">
    <location>
        <begin position="486"/>
        <end position="496"/>
    </location>
</feature>
<comment type="function">
    <text evidence="1 12">The M ring may be actively involved in energy transduction.</text>
</comment>
<protein>
    <recommendedName>
        <fullName evidence="5 12">Flagellar M-ring protein</fullName>
    </recommendedName>
</protein>
<comment type="subunit">
    <text evidence="11">The basal body constitutes a major portion of the flagellar organelle and consists of four rings (L,P,S, and M) mounted on a central rod. The M ring is integral to the inner membrane of the cell and may be connected to the flagellar rod via the S ring. The S (supramembrane ring) lies just distal to the M ring. The L and P rings lie in the outer membrane and the periplasmic space, respectively.</text>
</comment>
<reference evidence="17 18" key="1">
    <citation type="submission" date="2019-02" db="EMBL/GenBank/DDBJ databases">
        <title>Halieaceae_genomes.</title>
        <authorList>
            <person name="Li S.-H."/>
        </authorList>
    </citation>
    <scope>NUCLEOTIDE SEQUENCE [LARGE SCALE GENOMIC DNA]</scope>
    <source>
        <strain evidence="17 18">JH123</strain>
    </source>
</reference>
<evidence type="ECO:0000256" key="1">
    <source>
        <dbReference type="ARBA" id="ARBA00003820"/>
    </source>
</evidence>
<dbReference type="PANTHER" id="PTHR30046:SF0">
    <property type="entry name" value="FLAGELLAR M-RING PROTEIN"/>
    <property type="match status" value="1"/>
</dbReference>
<evidence type="ECO:0000256" key="5">
    <source>
        <dbReference type="ARBA" id="ARBA00017949"/>
    </source>
</evidence>
<evidence type="ECO:0000256" key="14">
    <source>
        <dbReference type="SAM" id="Phobius"/>
    </source>
</evidence>
<keyword evidence="6" id="KW-1003">Cell membrane</keyword>
<proteinExistence type="inferred from homology"/>
<dbReference type="InterPro" id="IPR000067">
    <property type="entry name" value="FlgMring_FliF"/>
</dbReference>
<evidence type="ECO:0000256" key="12">
    <source>
        <dbReference type="PIRNR" id="PIRNR004862"/>
    </source>
</evidence>
<dbReference type="PRINTS" id="PR01009">
    <property type="entry name" value="FLGMRINGFLIF"/>
</dbReference>
<sequence length="537" mass="57607">MADNPVLDRLSGFAAQPATRQLSLLAGFAASVALAIGVVNWASTPSYESVYGAMSPADNATAINVLQTNGIKYRMEPGTGLLEVPYDDVLQARMALASEGFPRNGGGVGFESLYEEQQMGLSSFMEQARYHRAVEAELSRTIAAMDSVSGARVHLAIAKQSAFMRRGNEPSASVMVNLLPGVRLNDRQLAGIIHLVASSIPNLDSDRVSVVDQGGKLLSSQGEDTDFGYTSEQFRLAQQFENSLSDRILAILEPILGPGAVRAQVTADMDFTRIESTNEIYDPTTVLRSEQTTQDITNRGAGGQNPGDLVAQPPQQQAAADPAAPQVAQNVPDRESLKETRNYEVNKTISHTRRVPGTIQKLSVAVVVDYVLDENGERIALDQARIDQITALVREAIGFSVERGDSVQVINSPFVAPAPLEPLPELGLMEQAWVWELGRGVLAALAVLALIFAVLRPMVRYSTSYTPPAPPAPSRLESAMADATTEGDTLSLSSPADTPASIPKPNYHQSVAMARNTAVEQPVRAAYVVKNWIAADG</sequence>